<dbReference type="PROSITE" id="PS51635">
    <property type="entry name" value="PNPLA"/>
    <property type="match status" value="1"/>
</dbReference>
<dbReference type="RefSeq" id="WP_124731583.1">
    <property type="nucleotide sequence ID" value="NZ_CBCSKC010000068.1"/>
</dbReference>
<feature type="active site" description="Proton acceptor" evidence="4">
    <location>
        <position position="207"/>
    </location>
</feature>
<evidence type="ECO:0000259" key="5">
    <source>
        <dbReference type="PROSITE" id="PS51635"/>
    </source>
</evidence>
<sequence>MSVSTALVLGGGGARAAYQIGVLKALVQFYPRNHNVPFDIICGTSAGAINAVSLATHASCFHLAIKKLDWVWRHFETHKVYRASIPQVLRHLGRMAIKGLQDDRVSTDAASLLDNQPLRELLNNLIDFKRIDRNIGNNALKAISIDASCYNNSRSYSFYQGNEHIEDWQRARRVGIRSLLNTEHLLASSAIPMVFPSIKLNQAYYGDGSVHQLSPLSSPIHLGANKIFVINLDSPHKQFPIEFEYHPKTATIAGHLLDTIFSDTLNSDLERLQRINDTLSRISATDQETLNLRHIETLVIKPSQDLSRIAERFYDDMPFAIKTLLKFFGINRQSDSSIVSYLLFQKSYTTTLIDLGYQDAMDRIDEIKQFFDIPTKV</sequence>
<dbReference type="Proteomes" id="UP000278035">
    <property type="component" value="Chromosome"/>
</dbReference>
<dbReference type="PANTHER" id="PTHR14226">
    <property type="entry name" value="NEUROPATHY TARGET ESTERASE/SWISS CHEESE D.MELANOGASTER"/>
    <property type="match status" value="1"/>
</dbReference>
<dbReference type="GO" id="GO:0016042">
    <property type="term" value="P:lipid catabolic process"/>
    <property type="evidence" value="ECO:0007669"/>
    <property type="project" value="UniProtKB-UniRule"/>
</dbReference>
<dbReference type="KEGG" id="slj:EGC82_15655"/>
<evidence type="ECO:0000256" key="4">
    <source>
        <dbReference type="PROSITE-ProRule" id="PRU01161"/>
    </source>
</evidence>
<feature type="active site" description="Nucleophile" evidence="4">
    <location>
        <position position="45"/>
    </location>
</feature>
<protein>
    <submittedName>
        <fullName evidence="6">Patatin-like phospholipase family protein</fullName>
    </submittedName>
</protein>
<gene>
    <name evidence="6" type="ORF">EGC82_15655</name>
</gene>
<keyword evidence="1 4" id="KW-0378">Hydrolase</keyword>
<evidence type="ECO:0000256" key="3">
    <source>
        <dbReference type="ARBA" id="ARBA00023098"/>
    </source>
</evidence>
<dbReference type="GO" id="GO:0016787">
    <property type="term" value="F:hydrolase activity"/>
    <property type="evidence" value="ECO:0007669"/>
    <property type="project" value="UniProtKB-UniRule"/>
</dbReference>
<dbReference type="AlphaFoldDB" id="A0A3G8LX48"/>
<keyword evidence="7" id="KW-1185">Reference proteome</keyword>
<reference evidence="7" key="1">
    <citation type="submission" date="2018-11" db="EMBL/GenBank/DDBJ databases">
        <title>Shewanella sp. M2.</title>
        <authorList>
            <person name="Hwang Y.J."/>
            <person name="Hwang C.Y."/>
        </authorList>
    </citation>
    <scope>NUCLEOTIDE SEQUENCE [LARGE SCALE GENOMIC DNA]</scope>
    <source>
        <strain evidence="7">LMG 19866</strain>
    </source>
</reference>
<dbReference type="PANTHER" id="PTHR14226:SF57">
    <property type="entry name" value="BLR7027 PROTEIN"/>
    <property type="match status" value="1"/>
</dbReference>
<dbReference type="InterPro" id="IPR002641">
    <property type="entry name" value="PNPLA_dom"/>
</dbReference>
<dbReference type="Pfam" id="PF01734">
    <property type="entry name" value="Patatin"/>
    <property type="match status" value="1"/>
</dbReference>
<dbReference type="EMBL" id="CP034015">
    <property type="protein sequence ID" value="AZG74057.1"/>
    <property type="molecule type" value="Genomic_DNA"/>
</dbReference>
<dbReference type="SUPFAM" id="SSF52151">
    <property type="entry name" value="FabD/lysophospholipase-like"/>
    <property type="match status" value="1"/>
</dbReference>
<accession>A0A3G8LX48</accession>
<keyword evidence="2 4" id="KW-0442">Lipid degradation</keyword>
<feature type="short sequence motif" description="GXSXG" evidence="4">
    <location>
        <begin position="43"/>
        <end position="47"/>
    </location>
</feature>
<dbReference type="InterPro" id="IPR016035">
    <property type="entry name" value="Acyl_Trfase/lysoPLipase"/>
</dbReference>
<evidence type="ECO:0000256" key="2">
    <source>
        <dbReference type="ARBA" id="ARBA00022963"/>
    </source>
</evidence>
<feature type="domain" description="PNPLA" evidence="5">
    <location>
        <begin position="7"/>
        <end position="220"/>
    </location>
</feature>
<dbReference type="CDD" id="cd07209">
    <property type="entry name" value="Pat_hypo_Ecoli_Z1214_like"/>
    <property type="match status" value="1"/>
</dbReference>
<evidence type="ECO:0000313" key="7">
    <source>
        <dbReference type="Proteomes" id="UP000278035"/>
    </source>
</evidence>
<evidence type="ECO:0000256" key="1">
    <source>
        <dbReference type="ARBA" id="ARBA00022801"/>
    </source>
</evidence>
<dbReference type="OrthoDB" id="9798773at2"/>
<comment type="caution">
    <text evidence="4">Lacks conserved residue(s) required for the propagation of feature annotation.</text>
</comment>
<dbReference type="InterPro" id="IPR050301">
    <property type="entry name" value="NTE"/>
</dbReference>
<dbReference type="Gene3D" id="3.40.1090.10">
    <property type="entry name" value="Cytosolic phospholipase A2 catalytic domain"/>
    <property type="match status" value="1"/>
</dbReference>
<proteinExistence type="predicted"/>
<evidence type="ECO:0000313" key="6">
    <source>
        <dbReference type="EMBL" id="AZG74057.1"/>
    </source>
</evidence>
<name>A0A3G8LX48_9GAMM</name>
<organism evidence="6 7">
    <name type="scientific">Shewanella livingstonensis</name>
    <dbReference type="NCBI Taxonomy" id="150120"/>
    <lineage>
        <taxon>Bacteria</taxon>
        <taxon>Pseudomonadati</taxon>
        <taxon>Pseudomonadota</taxon>
        <taxon>Gammaproteobacteria</taxon>
        <taxon>Alteromonadales</taxon>
        <taxon>Shewanellaceae</taxon>
        <taxon>Shewanella</taxon>
    </lineage>
</organism>
<keyword evidence="3 4" id="KW-0443">Lipid metabolism</keyword>